<proteinExistence type="predicted"/>
<protein>
    <submittedName>
        <fullName evidence="1">Nijmegen breakage syndrome 1 protein</fullName>
    </submittedName>
</protein>
<evidence type="ECO:0000313" key="2">
    <source>
        <dbReference type="Proteomes" id="UP000829398"/>
    </source>
</evidence>
<organism evidence="1 2">
    <name type="scientific">Citrus sinensis</name>
    <name type="common">Sweet orange</name>
    <name type="synonym">Citrus aurantium var. sinensis</name>
    <dbReference type="NCBI Taxonomy" id="2711"/>
    <lineage>
        <taxon>Eukaryota</taxon>
        <taxon>Viridiplantae</taxon>
        <taxon>Streptophyta</taxon>
        <taxon>Embryophyta</taxon>
        <taxon>Tracheophyta</taxon>
        <taxon>Spermatophyta</taxon>
        <taxon>Magnoliopsida</taxon>
        <taxon>eudicotyledons</taxon>
        <taxon>Gunneridae</taxon>
        <taxon>Pentapetalae</taxon>
        <taxon>rosids</taxon>
        <taxon>malvids</taxon>
        <taxon>Sapindales</taxon>
        <taxon>Rutaceae</taxon>
        <taxon>Aurantioideae</taxon>
        <taxon>Citrus</taxon>
    </lineage>
</organism>
<gene>
    <name evidence="1" type="ORF">KPL71_018386</name>
</gene>
<reference evidence="2" key="1">
    <citation type="journal article" date="2023" name="Hortic. Res.">
        <title>A chromosome-level phased genome enabling allele-level studies in sweet orange: a case study on citrus Huanglongbing tolerance.</title>
        <authorList>
            <person name="Wu B."/>
            <person name="Yu Q."/>
            <person name="Deng Z."/>
            <person name="Duan Y."/>
            <person name="Luo F."/>
            <person name="Gmitter F. Jr."/>
        </authorList>
    </citation>
    <scope>NUCLEOTIDE SEQUENCE [LARGE SCALE GENOMIC DNA]</scope>
    <source>
        <strain evidence="2">cv. Valencia</strain>
    </source>
</reference>
<keyword evidence="2" id="KW-1185">Reference proteome</keyword>
<name>A0ACB8JXB0_CITSI</name>
<sequence length="589" mass="64918">MVWGLFPIDPLPGEDKYYIFSKGNYKVGRKGCDIIINKDKGVSRVHAEILVDEMISLNPFQDKSSKVSTTRVRIKDCSKYGTFINKNLGSKEKVHEFPNKEATLKDGDLVSFGTGNATYRFCYAPLILFVDSFQVNAPLQEKVSSIGAFITSKFCQECTHILVQHHMRVKGELLDAIVAKKPLVDVSWLEVVAEKSIRTDFPGCNSHVTTLIMEGDPVELANVDTLENCMRGYTFLLDSSMKYKYGDQLQSLLEVSGAKTLSIESFCPSSLDSECVEHNSVVYVLPRKSEDCSKSILKLSSLSRVNEKDLICAVLSGHLDPSVLISPSPPVLISSSCSTDETVVADSDAETEEETSPGHATSAVDNEEAPTYLSKEEISIDHAVNRSDNQHETGLRDGNSSIAYRSADIHRADRSEASHGADCGDGYNCTANRLEDSHCAGFRDGSNSIANRSEDGRGTGFRDGNNCMTTSREKADLERENSDIIYSQNLVVRDLNVASTISSTANNGVLNFKRFRKTNIQSGNSFSSLIPFSKYPYKDSDNGTEEMAVSMKEEKKRKQMEALAEDMFNSAKGKRRGVAGTIYGLLSRK</sequence>
<accession>A0ACB8JXB0</accession>
<dbReference type="Proteomes" id="UP000829398">
    <property type="component" value="Chromosome 6"/>
</dbReference>
<evidence type="ECO:0000313" key="1">
    <source>
        <dbReference type="EMBL" id="KAH9737249.1"/>
    </source>
</evidence>
<comment type="caution">
    <text evidence="1">The sequence shown here is derived from an EMBL/GenBank/DDBJ whole genome shotgun (WGS) entry which is preliminary data.</text>
</comment>
<dbReference type="EMBL" id="CM039175">
    <property type="protein sequence ID" value="KAH9737249.1"/>
    <property type="molecule type" value="Genomic_DNA"/>
</dbReference>